<sequence>MHFNIMDRKIVFFDIDGTLIDENTLIIPESAKKALKEMRSNGHLAFINTGRTACQIESLKSKLEFDGFICGCGTYVEYEDKVLLHKSLGNELTSKLVKALKKYHIDGVLESIDGVYYDNIEAIRHPEVFKVLNIHKSEGSYSGKTWYEDGLNVDKLVIFLNNDSDFDGFFNEFKDVFDFIKRADDFYELVPINYSKATGIQFIIEHLGIPFENTYAIGDSANDLTMLKYVNNSIAMGNSNPILFDLVKFVTKDINDDGIEYALKHYEMI</sequence>
<accession>A0A174CIZ8</accession>
<dbReference type="PROSITE" id="PS01229">
    <property type="entry name" value="COF_2"/>
    <property type="match status" value="1"/>
</dbReference>
<dbReference type="InterPro" id="IPR036412">
    <property type="entry name" value="HAD-like_sf"/>
</dbReference>
<dbReference type="NCBIfam" id="TIGR00099">
    <property type="entry name" value="Cof-subfamily"/>
    <property type="match status" value="1"/>
</dbReference>
<dbReference type="AlphaFoldDB" id="A0A174CIZ8"/>
<dbReference type="SFLD" id="SFLDG01140">
    <property type="entry name" value="C2.B:_Phosphomannomutase_and_P"/>
    <property type="match status" value="1"/>
</dbReference>
<reference evidence="1 2" key="1">
    <citation type="submission" date="2015-09" db="EMBL/GenBank/DDBJ databases">
        <authorList>
            <consortium name="Pathogen Informatics"/>
        </authorList>
    </citation>
    <scope>NUCLEOTIDE SEQUENCE [LARGE SCALE GENOMIC DNA]</scope>
    <source>
        <strain evidence="1 2">2789STDY5834856</strain>
    </source>
</reference>
<evidence type="ECO:0000313" key="2">
    <source>
        <dbReference type="Proteomes" id="UP000095594"/>
    </source>
</evidence>
<dbReference type="NCBIfam" id="TIGR01484">
    <property type="entry name" value="HAD-SF-IIB"/>
    <property type="match status" value="1"/>
</dbReference>
<dbReference type="InterPro" id="IPR023214">
    <property type="entry name" value="HAD_sf"/>
</dbReference>
<keyword evidence="1" id="KW-0378">Hydrolase</keyword>
<dbReference type="EMBL" id="CYZX01000005">
    <property type="protein sequence ID" value="CUO11930.1"/>
    <property type="molecule type" value="Genomic_DNA"/>
</dbReference>
<gene>
    <name evidence="1" type="ORF">ERS852471_00992</name>
</gene>
<evidence type="ECO:0000313" key="1">
    <source>
        <dbReference type="EMBL" id="CUO11930.1"/>
    </source>
</evidence>
<organism evidence="1 2">
    <name type="scientific">Clostridium disporicum</name>
    <dbReference type="NCBI Taxonomy" id="84024"/>
    <lineage>
        <taxon>Bacteria</taxon>
        <taxon>Bacillati</taxon>
        <taxon>Bacillota</taxon>
        <taxon>Clostridia</taxon>
        <taxon>Eubacteriales</taxon>
        <taxon>Clostridiaceae</taxon>
        <taxon>Clostridium</taxon>
    </lineage>
</organism>
<dbReference type="Gene3D" id="3.30.1240.10">
    <property type="match status" value="1"/>
</dbReference>
<dbReference type="PANTHER" id="PTHR10000">
    <property type="entry name" value="PHOSPHOSERINE PHOSPHATASE"/>
    <property type="match status" value="1"/>
</dbReference>
<dbReference type="SUPFAM" id="SSF56784">
    <property type="entry name" value="HAD-like"/>
    <property type="match status" value="1"/>
</dbReference>
<dbReference type="InterPro" id="IPR000150">
    <property type="entry name" value="Cof"/>
</dbReference>
<dbReference type="PANTHER" id="PTHR10000:SF25">
    <property type="entry name" value="PHOSPHATASE YKRA-RELATED"/>
    <property type="match status" value="1"/>
</dbReference>
<dbReference type="Pfam" id="PF08282">
    <property type="entry name" value="Hydrolase_3"/>
    <property type="match status" value="1"/>
</dbReference>
<protein>
    <submittedName>
        <fullName evidence="1">HAD-superfamily hydrolase</fullName>
    </submittedName>
</protein>
<dbReference type="Proteomes" id="UP000095594">
    <property type="component" value="Unassembled WGS sequence"/>
</dbReference>
<dbReference type="InterPro" id="IPR006379">
    <property type="entry name" value="HAD-SF_hydro_IIB"/>
</dbReference>
<proteinExistence type="predicted"/>
<dbReference type="GO" id="GO:0005829">
    <property type="term" value="C:cytosol"/>
    <property type="evidence" value="ECO:0007669"/>
    <property type="project" value="TreeGrafter"/>
</dbReference>
<dbReference type="GO" id="GO:0000287">
    <property type="term" value="F:magnesium ion binding"/>
    <property type="evidence" value="ECO:0007669"/>
    <property type="project" value="TreeGrafter"/>
</dbReference>
<dbReference type="Gene3D" id="3.40.50.1000">
    <property type="entry name" value="HAD superfamily/HAD-like"/>
    <property type="match status" value="1"/>
</dbReference>
<name>A0A174CIZ8_9CLOT</name>
<dbReference type="GO" id="GO:0016791">
    <property type="term" value="F:phosphatase activity"/>
    <property type="evidence" value="ECO:0007669"/>
    <property type="project" value="TreeGrafter"/>
</dbReference>
<dbReference type="SFLD" id="SFLDS00003">
    <property type="entry name" value="Haloacid_Dehalogenase"/>
    <property type="match status" value="1"/>
</dbReference>